<comment type="caution">
    <text evidence="3">The sequence shown here is derived from an EMBL/GenBank/DDBJ whole genome shotgun (WGS) entry which is preliminary data.</text>
</comment>
<dbReference type="AlphaFoldDB" id="A0A9W8HH94"/>
<dbReference type="InterPro" id="IPR015943">
    <property type="entry name" value="WD40/YVTN_repeat-like_dom_sf"/>
</dbReference>
<dbReference type="Gene3D" id="2.130.10.10">
    <property type="entry name" value="YVTN repeat-like/Quinoprotein amine dehydrogenase"/>
    <property type="match status" value="1"/>
</dbReference>
<evidence type="ECO:0000256" key="1">
    <source>
        <dbReference type="ARBA" id="ARBA00022574"/>
    </source>
</evidence>
<proteinExistence type="predicted"/>
<dbReference type="PANTHER" id="PTHR14221">
    <property type="entry name" value="WD REPEAT DOMAIN 44"/>
    <property type="match status" value="1"/>
</dbReference>
<protein>
    <submittedName>
        <fullName evidence="3">Uncharacterized protein</fullName>
    </submittedName>
</protein>
<reference evidence="3" key="1">
    <citation type="submission" date="2022-07" db="EMBL/GenBank/DDBJ databases">
        <title>Phylogenomic reconstructions and comparative analyses of Kickxellomycotina fungi.</title>
        <authorList>
            <person name="Reynolds N.K."/>
            <person name="Stajich J.E."/>
            <person name="Barry K."/>
            <person name="Grigoriev I.V."/>
            <person name="Crous P."/>
            <person name="Smith M.E."/>
        </authorList>
    </citation>
    <scope>NUCLEOTIDE SEQUENCE</scope>
    <source>
        <strain evidence="3">BCRC 34489</strain>
    </source>
</reference>
<evidence type="ECO:0000256" key="2">
    <source>
        <dbReference type="ARBA" id="ARBA00022737"/>
    </source>
</evidence>
<dbReference type="PANTHER" id="PTHR14221:SF0">
    <property type="entry name" value="WD REPEAT-CONTAINING PROTEIN 44"/>
    <property type="match status" value="1"/>
</dbReference>
<sequence>SAHAEGTWRPAVYARKQQQQGVMPLAMACMYTTGHRTGELVLDGDAMTFTNSAPIAHATRYLRPISMDTARPVLAHSAAAASVDAPYVDGHPLHVYELLKSMPWWSYAEHTADRSGCLCIFWHCDIVTSIAFSPLDNRLSVSGSLDCRLRLRDIPAHDMSLWTSLLDGQMVKASWFAGTHGNLWVAGMYRGMCMF</sequence>
<dbReference type="EMBL" id="JANBUM010000191">
    <property type="protein sequence ID" value="KAJ2781972.1"/>
    <property type="molecule type" value="Genomic_DNA"/>
</dbReference>
<evidence type="ECO:0000313" key="4">
    <source>
        <dbReference type="Proteomes" id="UP001140172"/>
    </source>
</evidence>
<keyword evidence="4" id="KW-1185">Reference proteome</keyword>
<dbReference type="SUPFAM" id="SSF50978">
    <property type="entry name" value="WD40 repeat-like"/>
    <property type="match status" value="1"/>
</dbReference>
<dbReference type="InterPro" id="IPR040324">
    <property type="entry name" value="WDR44/Dgr2"/>
</dbReference>
<feature type="non-terminal residue" evidence="3">
    <location>
        <position position="195"/>
    </location>
</feature>
<dbReference type="OrthoDB" id="1932312at2759"/>
<organism evidence="3 4">
    <name type="scientific">Coemansia interrupta</name>
    <dbReference type="NCBI Taxonomy" id="1126814"/>
    <lineage>
        <taxon>Eukaryota</taxon>
        <taxon>Fungi</taxon>
        <taxon>Fungi incertae sedis</taxon>
        <taxon>Zoopagomycota</taxon>
        <taxon>Kickxellomycotina</taxon>
        <taxon>Kickxellomycetes</taxon>
        <taxon>Kickxellales</taxon>
        <taxon>Kickxellaceae</taxon>
        <taxon>Coemansia</taxon>
    </lineage>
</organism>
<dbReference type="InterPro" id="IPR036322">
    <property type="entry name" value="WD40_repeat_dom_sf"/>
</dbReference>
<accession>A0A9W8HH94</accession>
<keyword evidence="1" id="KW-0853">WD repeat</keyword>
<name>A0A9W8HH94_9FUNG</name>
<evidence type="ECO:0000313" key="3">
    <source>
        <dbReference type="EMBL" id="KAJ2781972.1"/>
    </source>
</evidence>
<keyword evidence="2" id="KW-0677">Repeat</keyword>
<gene>
    <name evidence="3" type="ORF">GGI15_003063</name>
</gene>
<dbReference type="Proteomes" id="UP001140172">
    <property type="component" value="Unassembled WGS sequence"/>
</dbReference>